<dbReference type="RefSeq" id="WP_232649659.1">
    <property type="nucleotide sequence ID" value="NZ_JAJSBI010000008.1"/>
</dbReference>
<dbReference type="Proteomes" id="UP001108029">
    <property type="component" value="Unassembled WGS sequence"/>
</dbReference>
<gene>
    <name evidence="2" type="ORF">LJ657_18140</name>
</gene>
<dbReference type="AlphaFoldDB" id="A0A9Q3Z8H0"/>
<sequence>MSSTPISPHGFGAVRGRGYCPEQVEVFAEALSLDRDAAWERAARLTVLAKDMEAEAALLQETVSQLSPQTYEALGEGARHLFQMVQAEAAAVRERARQEAHRLVGEAQAHASSVLDAAQAHADAVRADAEEHAGQRLMVARAEADEIRIGARRALKEGRGDLLCVLREARQRATVKLAEQAKEFAERWDEVEQAEAERAAAHDARHAGRAARADAELTEAKREFMDAEEYAHRCQEEANARAAEILAAARLREEQIARETEQELQKHSERADEMQVQMDNVRNSLTALTGSAPGE</sequence>
<feature type="compositionally biased region" description="Basic and acidic residues" evidence="1">
    <location>
        <begin position="258"/>
        <end position="273"/>
    </location>
</feature>
<evidence type="ECO:0000256" key="1">
    <source>
        <dbReference type="SAM" id="MobiDB-lite"/>
    </source>
</evidence>
<organism evidence="2 3">
    <name type="scientific">Streptomyces guryensis</name>
    <dbReference type="NCBI Taxonomy" id="2886947"/>
    <lineage>
        <taxon>Bacteria</taxon>
        <taxon>Bacillati</taxon>
        <taxon>Actinomycetota</taxon>
        <taxon>Actinomycetes</taxon>
        <taxon>Kitasatosporales</taxon>
        <taxon>Streptomycetaceae</taxon>
        <taxon>Streptomyces</taxon>
    </lineage>
</organism>
<keyword evidence="3" id="KW-1185">Reference proteome</keyword>
<evidence type="ECO:0000313" key="3">
    <source>
        <dbReference type="Proteomes" id="UP001108029"/>
    </source>
</evidence>
<name>A0A9Q3Z8H0_9ACTN</name>
<feature type="compositionally biased region" description="Polar residues" evidence="1">
    <location>
        <begin position="277"/>
        <end position="289"/>
    </location>
</feature>
<evidence type="ECO:0000313" key="2">
    <source>
        <dbReference type="EMBL" id="MCD9875547.1"/>
    </source>
</evidence>
<comment type="caution">
    <text evidence="2">The sequence shown here is derived from an EMBL/GenBank/DDBJ whole genome shotgun (WGS) entry which is preliminary data.</text>
</comment>
<protein>
    <submittedName>
        <fullName evidence="2">Cellulose-binding protein</fullName>
    </submittedName>
</protein>
<reference evidence="2" key="1">
    <citation type="submission" date="2021-12" db="EMBL/GenBank/DDBJ databases">
        <authorList>
            <person name="Lee J.-H."/>
            <person name="Kim S.-B."/>
        </authorList>
    </citation>
    <scope>NUCLEOTIDE SEQUENCE</scope>
    <source>
        <strain evidence="2">NR30</strain>
    </source>
</reference>
<dbReference type="EMBL" id="JAJSBI010000008">
    <property type="protein sequence ID" value="MCD9875547.1"/>
    <property type="molecule type" value="Genomic_DNA"/>
</dbReference>
<accession>A0A9Q3Z8H0</accession>
<proteinExistence type="predicted"/>
<feature type="region of interest" description="Disordered" evidence="1">
    <location>
        <begin position="258"/>
        <end position="295"/>
    </location>
</feature>